<evidence type="ECO:0000313" key="1">
    <source>
        <dbReference type="EMBL" id="GFE23672.1"/>
    </source>
</evidence>
<name>A0A640TL72_STRNI</name>
<protein>
    <submittedName>
        <fullName evidence="1">Uncharacterized protein</fullName>
    </submittedName>
</protein>
<dbReference type="AlphaFoldDB" id="A0A640TL72"/>
<dbReference type="EMBL" id="BLIP01000001">
    <property type="protein sequence ID" value="GFE23672.1"/>
    <property type="molecule type" value="Genomic_DNA"/>
</dbReference>
<proteinExistence type="predicted"/>
<comment type="caution">
    <text evidence="1">The sequence shown here is derived from an EMBL/GenBank/DDBJ whole genome shotgun (WGS) entry which is preliminary data.</text>
</comment>
<sequence>MLAGEFTPPHDRYVHAELLPIGLQDGAVEALVMPSHLRVDCRSSVEGTDQHRLTIWTLAACDMGCGEHEARRDDGS</sequence>
<organism evidence="1 2">
    <name type="scientific">Streptomyces nigrescens</name>
    <dbReference type="NCBI Taxonomy" id="1920"/>
    <lineage>
        <taxon>Bacteria</taxon>
        <taxon>Bacillati</taxon>
        <taxon>Actinomycetota</taxon>
        <taxon>Actinomycetes</taxon>
        <taxon>Kitasatosporales</taxon>
        <taxon>Streptomycetaceae</taxon>
        <taxon>Streptomyces</taxon>
    </lineage>
</organism>
<accession>A0A640TL72</accession>
<evidence type="ECO:0000313" key="2">
    <source>
        <dbReference type="Proteomes" id="UP000429552"/>
    </source>
</evidence>
<gene>
    <name evidence="1" type="ORF">Sliba_41250</name>
</gene>
<dbReference type="Proteomes" id="UP000429552">
    <property type="component" value="Unassembled WGS sequence"/>
</dbReference>
<reference evidence="1 2" key="1">
    <citation type="submission" date="2019-12" db="EMBL/GenBank/DDBJ databases">
        <title>Whole genome shotgun sequence of Streptomyces libani subsp. libani NBRC 13452.</title>
        <authorList>
            <person name="Ichikawa N."/>
            <person name="Kimura A."/>
            <person name="Kitahashi Y."/>
            <person name="Komaki H."/>
            <person name="Tamura T."/>
        </authorList>
    </citation>
    <scope>NUCLEOTIDE SEQUENCE [LARGE SCALE GENOMIC DNA]</scope>
    <source>
        <strain evidence="1 2">NBRC 13452</strain>
    </source>
</reference>